<dbReference type="InterPro" id="IPR016039">
    <property type="entry name" value="Thiolase-like"/>
</dbReference>
<evidence type="ECO:0000259" key="1">
    <source>
        <dbReference type="Pfam" id="PF08545"/>
    </source>
</evidence>
<dbReference type="SUPFAM" id="SSF53901">
    <property type="entry name" value="Thiolase-like"/>
    <property type="match status" value="1"/>
</dbReference>
<reference evidence="2 3" key="1">
    <citation type="submission" date="2018-03" db="EMBL/GenBank/DDBJ databases">
        <title>Genomic Encyclopedia of Archaeal and Bacterial Type Strains, Phase II (KMG-II): from individual species to whole genera.</title>
        <authorList>
            <person name="Goeker M."/>
        </authorList>
    </citation>
    <scope>NUCLEOTIDE SEQUENCE [LARGE SCALE GENOMIC DNA]</scope>
    <source>
        <strain evidence="2 3">DSM 44720</strain>
    </source>
</reference>
<dbReference type="AlphaFoldDB" id="A0A2T0STS4"/>
<organism evidence="2 3">
    <name type="scientific">Umezawaea tangerina</name>
    <dbReference type="NCBI Taxonomy" id="84725"/>
    <lineage>
        <taxon>Bacteria</taxon>
        <taxon>Bacillati</taxon>
        <taxon>Actinomycetota</taxon>
        <taxon>Actinomycetes</taxon>
        <taxon>Pseudonocardiales</taxon>
        <taxon>Pseudonocardiaceae</taxon>
        <taxon>Umezawaea</taxon>
    </lineage>
</organism>
<dbReference type="Pfam" id="PF08545">
    <property type="entry name" value="ACP_syn_III"/>
    <property type="match status" value="1"/>
</dbReference>
<dbReference type="EMBL" id="PVTF01000011">
    <property type="protein sequence ID" value="PRY36800.1"/>
    <property type="molecule type" value="Genomic_DNA"/>
</dbReference>
<evidence type="ECO:0000313" key="3">
    <source>
        <dbReference type="Proteomes" id="UP000239494"/>
    </source>
</evidence>
<dbReference type="RefSeq" id="WP_106192233.1">
    <property type="nucleotide sequence ID" value="NZ_PVTF01000011.1"/>
</dbReference>
<feature type="domain" description="Beta-ketoacyl-[acyl-carrier-protein] synthase III N-terminal" evidence="1">
    <location>
        <begin position="116"/>
        <end position="186"/>
    </location>
</feature>
<keyword evidence="3" id="KW-1185">Reference proteome</keyword>
<comment type="caution">
    <text evidence="2">The sequence shown here is derived from an EMBL/GenBank/DDBJ whole genome shotgun (WGS) entry which is preliminary data.</text>
</comment>
<accession>A0A2T0STS4</accession>
<dbReference type="OrthoDB" id="2636646at2"/>
<gene>
    <name evidence="2" type="ORF">CLV43_111172</name>
</gene>
<dbReference type="InterPro" id="IPR013751">
    <property type="entry name" value="ACP_syn_III_N"/>
</dbReference>
<name>A0A2T0STS4_9PSEU</name>
<dbReference type="Proteomes" id="UP000239494">
    <property type="component" value="Unassembled WGS sequence"/>
</dbReference>
<dbReference type="GO" id="GO:0004315">
    <property type="term" value="F:3-oxoacyl-[acyl-carrier-protein] synthase activity"/>
    <property type="evidence" value="ECO:0007669"/>
    <property type="project" value="InterPro"/>
</dbReference>
<dbReference type="Gene3D" id="3.40.47.10">
    <property type="match status" value="2"/>
</dbReference>
<dbReference type="GO" id="GO:0006633">
    <property type="term" value="P:fatty acid biosynthetic process"/>
    <property type="evidence" value="ECO:0007669"/>
    <property type="project" value="InterPro"/>
</dbReference>
<evidence type="ECO:0000313" key="2">
    <source>
        <dbReference type="EMBL" id="PRY36800.1"/>
    </source>
</evidence>
<sequence length="312" mass="31397">MSTPRLCTPGYALGEFAEPVAELPELLADPGVAAELTSAAAGFDTYLWSEAGITELMATAVHQAVAASGVPAAEVDLVLLATDSLPRDRSAHRDVAELLAETGLVNATASTVGLMDCATAMVAVGMAASLVRDGSARHVLVVSGDVADLATAGQRVVAGGAAVASDAAAAVLVSATARGWPVLGTAHHHAPELAGDGVPPRRQLAVRVSAYRELFGRLAKGNAVRPDEVGAVLPSNLARNVMGAYLADLGYGPDRIAMDNVGRTGHCLGSDPLITLADRPESGGGPLVLLGAGISHLAATVVAGSTIPAVEE</sequence>
<proteinExistence type="predicted"/>
<protein>
    <submittedName>
        <fullName evidence="2">3-oxoacyl-[acyl-carrier-protein] synthase-3</fullName>
    </submittedName>
</protein>